<comment type="caution">
    <text evidence="4">The sequence shown here is derived from an EMBL/GenBank/DDBJ whole genome shotgun (WGS) entry which is preliminary data.</text>
</comment>
<name>A0A4R2LFZ3_9BACE</name>
<organism evidence="4 5">
    <name type="scientific">Prevotella heparinolytica</name>
    <dbReference type="NCBI Taxonomy" id="28113"/>
    <lineage>
        <taxon>Bacteria</taxon>
        <taxon>Pseudomonadati</taxon>
        <taxon>Bacteroidota</taxon>
        <taxon>Bacteroidia</taxon>
        <taxon>Bacteroidales</taxon>
        <taxon>Bacteroidaceae</taxon>
        <taxon>Bacteroides</taxon>
    </lineage>
</organism>
<evidence type="ECO:0000256" key="1">
    <source>
        <dbReference type="RuleBase" id="RU003513"/>
    </source>
</evidence>
<dbReference type="SUPFAM" id="SSF53756">
    <property type="entry name" value="UDP-Glycosyltransferase/glycogen phosphorylase"/>
    <property type="match status" value="1"/>
</dbReference>
<gene>
    <name evidence="4" type="ORF">EV202_12359</name>
</gene>
<dbReference type="InterPro" id="IPR029767">
    <property type="entry name" value="WecB-like"/>
</dbReference>
<dbReference type="GO" id="GO:0016853">
    <property type="term" value="F:isomerase activity"/>
    <property type="evidence" value="ECO:0007669"/>
    <property type="project" value="UniProtKB-KW"/>
</dbReference>
<evidence type="ECO:0000313" key="5">
    <source>
        <dbReference type="Proteomes" id="UP000295600"/>
    </source>
</evidence>
<evidence type="ECO:0000259" key="3">
    <source>
        <dbReference type="Pfam" id="PF02350"/>
    </source>
</evidence>
<evidence type="ECO:0000313" key="4">
    <source>
        <dbReference type="EMBL" id="TCO88951.1"/>
    </source>
</evidence>
<dbReference type="PANTHER" id="PTHR43174">
    <property type="entry name" value="UDP-N-ACETYLGLUCOSAMINE 2-EPIMERASE"/>
    <property type="match status" value="1"/>
</dbReference>
<keyword evidence="2" id="KW-1133">Transmembrane helix</keyword>
<keyword evidence="1" id="KW-0413">Isomerase</keyword>
<feature type="transmembrane region" description="Helical" evidence="2">
    <location>
        <begin position="12"/>
        <end position="33"/>
    </location>
</feature>
<sequence>MGKVTNKFPKKTYFCSIIFFTIMTMKITIVSGARPNFMKIAPICRAIDAAKEAGKNISYRIVYTGPQDDTSLDASLFSDLDMKQPDAYLGVSGRDHSQVAASIMLAFEKELNAHPARIVLVVDDMTATMSCSIVAKKRGLKVAHVIAGTRSFDMNMPREVNRTIVDAISDYLFTAGMVANRNLNQEGMIPDYIHYVGNILIDTIRFNRHRLIQPVWFSTLGLKKGEYLLLTLNRHDLLAKKAVLQSLLQTLLEKADGMPIVAPLHPYVQNAVKSLEPNAPNLHILPPQSYLHFGFLINQAKGIVTDSGNIAEEATFLDVPCITLNTYAEHPETWRIGTNELVGENSFALSASLHKLLHEGWKHTTLPDRWDGRTAERIVQTLLNKESV</sequence>
<dbReference type="Pfam" id="PF02350">
    <property type="entry name" value="Epimerase_2"/>
    <property type="match status" value="1"/>
</dbReference>
<dbReference type="Gene3D" id="3.40.50.2000">
    <property type="entry name" value="Glycogen Phosphorylase B"/>
    <property type="match status" value="2"/>
</dbReference>
<evidence type="ECO:0000256" key="2">
    <source>
        <dbReference type="SAM" id="Phobius"/>
    </source>
</evidence>
<protein>
    <submittedName>
        <fullName evidence="4">UDP-N-acetylglucosamine 2-epimerase (Non-hydrolysing)</fullName>
    </submittedName>
</protein>
<dbReference type="PANTHER" id="PTHR43174:SF1">
    <property type="entry name" value="UDP-N-ACETYLGLUCOSAMINE 2-EPIMERASE"/>
    <property type="match status" value="1"/>
</dbReference>
<dbReference type="EMBL" id="SLXB01000023">
    <property type="protein sequence ID" value="TCO88951.1"/>
    <property type="molecule type" value="Genomic_DNA"/>
</dbReference>
<keyword evidence="2" id="KW-0472">Membrane</keyword>
<keyword evidence="2" id="KW-0812">Transmembrane</keyword>
<dbReference type="CDD" id="cd03786">
    <property type="entry name" value="GTB_UDP-GlcNAc_2-Epimerase"/>
    <property type="match status" value="1"/>
</dbReference>
<dbReference type="Proteomes" id="UP000295600">
    <property type="component" value="Unassembled WGS sequence"/>
</dbReference>
<accession>A0A4R2LFZ3</accession>
<proteinExistence type="inferred from homology"/>
<reference evidence="4 5" key="1">
    <citation type="submission" date="2019-03" db="EMBL/GenBank/DDBJ databases">
        <title>Genomic Encyclopedia of Type Strains, Phase IV (KMG-IV): sequencing the most valuable type-strain genomes for metagenomic binning, comparative biology and taxonomic classification.</title>
        <authorList>
            <person name="Goeker M."/>
        </authorList>
    </citation>
    <scope>NUCLEOTIDE SEQUENCE [LARGE SCALE GENOMIC DNA]</scope>
    <source>
        <strain evidence="4 5">DSM 23917</strain>
    </source>
</reference>
<comment type="similarity">
    <text evidence="1">Belongs to the UDP-N-acetylglucosamine 2-epimerase family.</text>
</comment>
<dbReference type="InterPro" id="IPR003331">
    <property type="entry name" value="UDP_GlcNAc_Epimerase_2_dom"/>
</dbReference>
<feature type="domain" description="UDP-N-acetylglucosamine 2-epimerase" evidence="3">
    <location>
        <begin position="54"/>
        <end position="382"/>
    </location>
</feature>
<dbReference type="AlphaFoldDB" id="A0A4R2LFZ3"/>